<dbReference type="PRINTS" id="PR00598">
    <property type="entry name" value="HTHMARR"/>
</dbReference>
<dbReference type="RefSeq" id="WP_184398482.1">
    <property type="nucleotide sequence ID" value="NZ_BAAAJD010000151.1"/>
</dbReference>
<keyword evidence="3" id="KW-0238">DNA-binding</keyword>
<sequence length="169" mass="18459">MTGQNTADEATAARLHALVMDLVRTGGFLDPDQSALPDRPLTLSQGFALYELDVSGPLSQRALSERLRLDKSSVSRIAADLQAQGLVERERDPADRRVLLLRITGAGRALRSRLASGFNARFDAWTSRMSPAELDALLVGLPALIRVMHEEQEEEPRRSRDSGAGSPAR</sequence>
<dbReference type="Pfam" id="PF12802">
    <property type="entry name" value="MarR_2"/>
    <property type="match status" value="1"/>
</dbReference>
<dbReference type="GO" id="GO:0003677">
    <property type="term" value="F:DNA binding"/>
    <property type="evidence" value="ECO:0007669"/>
    <property type="project" value="UniProtKB-KW"/>
</dbReference>
<dbReference type="PANTHER" id="PTHR33164">
    <property type="entry name" value="TRANSCRIPTIONAL REGULATOR, MARR FAMILY"/>
    <property type="match status" value="1"/>
</dbReference>
<dbReference type="InterPro" id="IPR039422">
    <property type="entry name" value="MarR/SlyA-like"/>
</dbReference>
<evidence type="ECO:0000259" key="2">
    <source>
        <dbReference type="PROSITE" id="PS50995"/>
    </source>
</evidence>
<dbReference type="PANTHER" id="PTHR33164:SF57">
    <property type="entry name" value="MARR-FAMILY TRANSCRIPTIONAL REGULATOR"/>
    <property type="match status" value="1"/>
</dbReference>
<accession>A0A7W8VH21</accession>
<comment type="caution">
    <text evidence="3">The sequence shown here is derived from an EMBL/GenBank/DDBJ whole genome shotgun (WGS) entry which is preliminary data.</text>
</comment>
<organism evidence="3 4">
    <name type="scientific">Nocardiopsis composta</name>
    <dbReference type="NCBI Taxonomy" id="157465"/>
    <lineage>
        <taxon>Bacteria</taxon>
        <taxon>Bacillati</taxon>
        <taxon>Actinomycetota</taxon>
        <taxon>Actinomycetes</taxon>
        <taxon>Streptosporangiales</taxon>
        <taxon>Nocardiopsidaceae</taxon>
        <taxon>Nocardiopsis</taxon>
    </lineage>
</organism>
<dbReference type="Gene3D" id="1.10.10.10">
    <property type="entry name" value="Winged helix-like DNA-binding domain superfamily/Winged helix DNA-binding domain"/>
    <property type="match status" value="1"/>
</dbReference>
<dbReference type="SUPFAM" id="SSF46785">
    <property type="entry name" value="Winged helix' DNA-binding domain"/>
    <property type="match status" value="1"/>
</dbReference>
<evidence type="ECO:0000256" key="1">
    <source>
        <dbReference type="SAM" id="MobiDB-lite"/>
    </source>
</evidence>
<dbReference type="Proteomes" id="UP000572635">
    <property type="component" value="Unassembled WGS sequence"/>
</dbReference>
<feature type="compositionally biased region" description="Basic and acidic residues" evidence="1">
    <location>
        <begin position="150"/>
        <end position="161"/>
    </location>
</feature>
<feature type="region of interest" description="Disordered" evidence="1">
    <location>
        <begin position="150"/>
        <end position="169"/>
    </location>
</feature>
<dbReference type="GO" id="GO:0003700">
    <property type="term" value="F:DNA-binding transcription factor activity"/>
    <property type="evidence" value="ECO:0007669"/>
    <property type="project" value="InterPro"/>
</dbReference>
<dbReference type="AlphaFoldDB" id="A0A7W8VH21"/>
<dbReference type="GO" id="GO:0006950">
    <property type="term" value="P:response to stress"/>
    <property type="evidence" value="ECO:0007669"/>
    <property type="project" value="TreeGrafter"/>
</dbReference>
<evidence type="ECO:0000313" key="4">
    <source>
        <dbReference type="Proteomes" id="UP000572635"/>
    </source>
</evidence>
<dbReference type="PROSITE" id="PS50995">
    <property type="entry name" value="HTH_MARR_2"/>
    <property type="match status" value="1"/>
</dbReference>
<dbReference type="SMART" id="SM00347">
    <property type="entry name" value="HTH_MARR"/>
    <property type="match status" value="1"/>
</dbReference>
<dbReference type="InterPro" id="IPR000835">
    <property type="entry name" value="HTH_MarR-typ"/>
</dbReference>
<reference evidence="3 4" key="1">
    <citation type="submission" date="2020-08" db="EMBL/GenBank/DDBJ databases">
        <title>Sequencing the genomes of 1000 actinobacteria strains.</title>
        <authorList>
            <person name="Klenk H.-P."/>
        </authorList>
    </citation>
    <scope>NUCLEOTIDE SEQUENCE [LARGE SCALE GENOMIC DNA]</scope>
    <source>
        <strain evidence="3 4">DSM 44551</strain>
    </source>
</reference>
<evidence type="ECO:0000313" key="3">
    <source>
        <dbReference type="EMBL" id="MBB5435579.1"/>
    </source>
</evidence>
<dbReference type="InterPro" id="IPR036390">
    <property type="entry name" value="WH_DNA-bd_sf"/>
</dbReference>
<dbReference type="EMBL" id="JACHDB010000002">
    <property type="protein sequence ID" value="MBB5435579.1"/>
    <property type="molecule type" value="Genomic_DNA"/>
</dbReference>
<dbReference type="InterPro" id="IPR036388">
    <property type="entry name" value="WH-like_DNA-bd_sf"/>
</dbReference>
<name>A0A7W8VH21_9ACTN</name>
<feature type="domain" description="HTH marR-type" evidence="2">
    <location>
        <begin position="12"/>
        <end position="146"/>
    </location>
</feature>
<gene>
    <name evidence="3" type="ORF">HDA36_005727</name>
</gene>
<proteinExistence type="predicted"/>
<protein>
    <submittedName>
        <fullName evidence="3">DNA-binding MarR family transcriptional regulator</fullName>
    </submittedName>
</protein>
<keyword evidence="4" id="KW-1185">Reference proteome</keyword>